<name>A0A1H7FDE5_9ACTN</name>
<organism evidence="2 3">
    <name type="scientific">Nonomuraea pusilla</name>
    <dbReference type="NCBI Taxonomy" id="46177"/>
    <lineage>
        <taxon>Bacteria</taxon>
        <taxon>Bacillati</taxon>
        <taxon>Actinomycetota</taxon>
        <taxon>Actinomycetes</taxon>
        <taxon>Streptosporangiales</taxon>
        <taxon>Streptosporangiaceae</taxon>
        <taxon>Nonomuraea</taxon>
    </lineage>
</organism>
<evidence type="ECO:0000313" key="2">
    <source>
        <dbReference type="EMBL" id="SEK22090.1"/>
    </source>
</evidence>
<dbReference type="AlphaFoldDB" id="A0A1H7FDE5"/>
<protein>
    <submittedName>
        <fullName evidence="2">Uncharacterized protein</fullName>
    </submittedName>
</protein>
<dbReference type="Proteomes" id="UP000198953">
    <property type="component" value="Unassembled WGS sequence"/>
</dbReference>
<feature type="compositionally biased region" description="Polar residues" evidence="1">
    <location>
        <begin position="84"/>
        <end position="94"/>
    </location>
</feature>
<keyword evidence="3" id="KW-1185">Reference proteome</keyword>
<dbReference type="EMBL" id="FOBF01000001">
    <property type="protein sequence ID" value="SEK22090.1"/>
    <property type="molecule type" value="Genomic_DNA"/>
</dbReference>
<sequence>MSAACSFGKRPRALTARRIRALTDSMALAEQITRRISTSKWRKGTNSAQASSHDFTMAGYLPPHVSANSMNRSSAAASVGAVQTGLSPSATASQCRRAAYRKEERSR</sequence>
<gene>
    <name evidence="2" type="ORF">SAMN05660976_00006</name>
</gene>
<feature type="region of interest" description="Disordered" evidence="1">
    <location>
        <begin position="76"/>
        <end position="107"/>
    </location>
</feature>
<accession>A0A1H7FDE5</accession>
<evidence type="ECO:0000313" key="3">
    <source>
        <dbReference type="Proteomes" id="UP000198953"/>
    </source>
</evidence>
<reference evidence="2 3" key="1">
    <citation type="submission" date="2016-10" db="EMBL/GenBank/DDBJ databases">
        <authorList>
            <person name="de Groot N.N."/>
        </authorList>
    </citation>
    <scope>NUCLEOTIDE SEQUENCE [LARGE SCALE GENOMIC DNA]</scope>
    <source>
        <strain evidence="2 3">DSM 43357</strain>
    </source>
</reference>
<proteinExistence type="predicted"/>
<evidence type="ECO:0000256" key="1">
    <source>
        <dbReference type="SAM" id="MobiDB-lite"/>
    </source>
</evidence>